<dbReference type="Proteomes" id="UP000243975">
    <property type="component" value="Unassembled WGS sequence"/>
</dbReference>
<dbReference type="Gramene" id="KVH93429">
    <property type="protein sequence ID" value="KVH93429"/>
    <property type="gene ID" value="Ccrd_004527"/>
</dbReference>
<dbReference type="InterPro" id="IPR009457">
    <property type="entry name" value="THH1/TOM1/TOM3_dom"/>
</dbReference>
<dbReference type="EMBL" id="LEKV01004769">
    <property type="protein sequence ID" value="KVH93429.1"/>
    <property type="molecule type" value="Genomic_DNA"/>
</dbReference>
<protein>
    <recommendedName>
        <fullName evidence="8">THH1/TOM1/TOM3 domain-containing protein</fullName>
    </recommendedName>
</protein>
<sequence length="151" mass="17468">MALSSSLSTKGFIWFKYIADAQSFTGGVSLLNGWWDRINESQEWQEDTFYALCAAYGLVCLIALVQLVRIQMRVPEYGWTTQKVFHLMNFVVNGCKVLDMILLDLPGLLFFSTYTLLVLFWAEIYHQARSLPTDKLRPTYFIINGIVYFLQ</sequence>
<dbReference type="OMA" id="WWDRINE"/>
<evidence type="ECO:0000256" key="6">
    <source>
        <dbReference type="ARBA" id="ARBA00023136"/>
    </source>
</evidence>
<dbReference type="GO" id="GO:0005774">
    <property type="term" value="C:vacuolar membrane"/>
    <property type="evidence" value="ECO:0007669"/>
    <property type="project" value="UniProtKB-SubCell"/>
</dbReference>
<dbReference type="PANTHER" id="PTHR31142:SF22">
    <property type="entry name" value="TOBAMOVIRUS MULTIPLICATION PROTEIN 1-LIKE"/>
    <property type="match status" value="1"/>
</dbReference>
<dbReference type="AlphaFoldDB" id="A0A118JV36"/>
<keyword evidence="5 7" id="KW-1133">Transmembrane helix</keyword>
<proteinExistence type="inferred from homology"/>
<evidence type="ECO:0000256" key="1">
    <source>
        <dbReference type="ARBA" id="ARBA00004128"/>
    </source>
</evidence>
<evidence type="ECO:0000313" key="9">
    <source>
        <dbReference type="EMBL" id="KVH93429.1"/>
    </source>
</evidence>
<feature type="non-terminal residue" evidence="9">
    <location>
        <position position="1"/>
    </location>
</feature>
<feature type="transmembrane region" description="Helical" evidence="7">
    <location>
        <begin position="49"/>
        <end position="72"/>
    </location>
</feature>
<keyword evidence="10" id="KW-1185">Reference proteome</keyword>
<comment type="similarity">
    <text evidence="2">Belongs to the plant tobamovirus multiplication TOM1 protein family.</text>
</comment>
<evidence type="ECO:0000313" key="10">
    <source>
        <dbReference type="Proteomes" id="UP000243975"/>
    </source>
</evidence>
<evidence type="ECO:0000256" key="4">
    <source>
        <dbReference type="ARBA" id="ARBA00022692"/>
    </source>
</evidence>
<feature type="transmembrane region" description="Helical" evidence="7">
    <location>
        <begin position="108"/>
        <end position="125"/>
    </location>
</feature>
<keyword evidence="4 7" id="KW-0812">Transmembrane</keyword>
<evidence type="ECO:0000256" key="5">
    <source>
        <dbReference type="ARBA" id="ARBA00022989"/>
    </source>
</evidence>
<dbReference type="Pfam" id="PF06454">
    <property type="entry name" value="THH1_TOM1-3_dom"/>
    <property type="match status" value="1"/>
</dbReference>
<keyword evidence="3" id="KW-0926">Vacuole</keyword>
<organism evidence="9 10">
    <name type="scientific">Cynara cardunculus var. scolymus</name>
    <name type="common">Globe artichoke</name>
    <name type="synonym">Cynara scolymus</name>
    <dbReference type="NCBI Taxonomy" id="59895"/>
    <lineage>
        <taxon>Eukaryota</taxon>
        <taxon>Viridiplantae</taxon>
        <taxon>Streptophyta</taxon>
        <taxon>Embryophyta</taxon>
        <taxon>Tracheophyta</taxon>
        <taxon>Spermatophyta</taxon>
        <taxon>Magnoliopsida</taxon>
        <taxon>eudicotyledons</taxon>
        <taxon>Gunneridae</taxon>
        <taxon>Pentapetalae</taxon>
        <taxon>asterids</taxon>
        <taxon>campanulids</taxon>
        <taxon>Asterales</taxon>
        <taxon>Asteraceae</taxon>
        <taxon>Carduoideae</taxon>
        <taxon>Cardueae</taxon>
        <taxon>Carduinae</taxon>
        <taxon>Cynara</taxon>
    </lineage>
</organism>
<accession>A0A118JV36</accession>
<evidence type="ECO:0000256" key="3">
    <source>
        <dbReference type="ARBA" id="ARBA00022554"/>
    </source>
</evidence>
<evidence type="ECO:0000256" key="7">
    <source>
        <dbReference type="SAM" id="Phobius"/>
    </source>
</evidence>
<evidence type="ECO:0000259" key="8">
    <source>
        <dbReference type="Pfam" id="PF06454"/>
    </source>
</evidence>
<feature type="domain" description="THH1/TOM1/TOM3" evidence="8">
    <location>
        <begin position="32"/>
        <end position="151"/>
    </location>
</feature>
<dbReference type="STRING" id="59895.A0A118JV36"/>
<name>A0A118JV36_CYNCS</name>
<gene>
    <name evidence="9" type="ORF">Ccrd_004527</name>
</gene>
<keyword evidence="6 7" id="KW-0472">Membrane</keyword>
<evidence type="ECO:0000256" key="2">
    <source>
        <dbReference type="ARBA" id="ARBA00006779"/>
    </source>
</evidence>
<comment type="subcellular location">
    <subcellularLocation>
        <location evidence="1">Vacuole membrane</location>
        <topology evidence="1">Multi-pass membrane protein</topology>
    </subcellularLocation>
</comment>
<reference evidence="9 10" key="1">
    <citation type="journal article" date="2016" name="Sci. Rep.">
        <title>The genome sequence of the outbreeding globe artichoke constructed de novo incorporating a phase-aware low-pass sequencing strategy of F1 progeny.</title>
        <authorList>
            <person name="Scaglione D."/>
            <person name="Reyes-Chin-Wo S."/>
            <person name="Acquadro A."/>
            <person name="Froenicke L."/>
            <person name="Portis E."/>
            <person name="Beitel C."/>
            <person name="Tirone M."/>
            <person name="Mauro R."/>
            <person name="Lo Monaco A."/>
            <person name="Mauromicale G."/>
            <person name="Faccioli P."/>
            <person name="Cattivelli L."/>
            <person name="Rieseberg L."/>
            <person name="Michelmore R."/>
            <person name="Lanteri S."/>
        </authorList>
    </citation>
    <scope>NUCLEOTIDE SEQUENCE [LARGE SCALE GENOMIC DNA]</scope>
    <source>
        <strain evidence="9">2C</strain>
    </source>
</reference>
<dbReference type="PANTHER" id="PTHR31142">
    <property type="entry name" value="TOBAMOVIRUS MULTIPLICATION PROTEIN 1-LIKE ISOFORM X1"/>
    <property type="match status" value="1"/>
</dbReference>
<dbReference type="InterPro" id="IPR040226">
    <property type="entry name" value="THH1/TOM1/TOM3"/>
</dbReference>
<comment type="caution">
    <text evidence="9">The sequence shown here is derived from an EMBL/GenBank/DDBJ whole genome shotgun (WGS) entry which is preliminary data.</text>
</comment>